<gene>
    <name evidence="4" type="ORF">OV287_14125</name>
</gene>
<feature type="compositionally biased region" description="Pro residues" evidence="1">
    <location>
        <begin position="283"/>
        <end position="297"/>
    </location>
</feature>
<sequence>MVVVPSTLDAVTVHAEGALCTRLASVPSDNGRLPRQVRIEGLPLGLRTGSLRAAVLKGPHGLQVRDIRPAYDVRLPPETDVPAAQRALEEAQEKLTVISSELVRVRQEVATLQKLKPSFPPRKKDEPHEPRESSLTAILSLAGFVDTELAALNARQLELERQQRDAAEEVELRRRRLEEGSSAVRGQRAQLYRAAVITLSEVGPAEEAAQLALEYAVHGARWVPGYDLRMPRTLDGGTLRMRASIIQLTGEDWSNVRLALSTAQLERRADVPELKALRIGRRQPPPARSGWREPPPGLEELFAGYDTARPQSPPRPEPKLERSRAREFAIASAEEAIPQGAISRDEPSAPTVQPMAPPSPMRASQSLPSVPAPAAAAPMSVSRPTGAFRAGGPPPPPPAPGAAPAAPKMKSANLMKRRAVAEEPPMEMMKEEEPSEDLDALDGYGGDMDALGGGGGGLADTRSRPTGLEPAVDLLDYGNLELGATEHPGQRGRLQPQSEDKSRELLMLMGVHVRVDVFALVAQYERTAASVQNVTLPTWSVPPRQSTPHFDYRFDVETRVDVPSDGVWHTVPVFSAPVGLSAEYVCVPSMESRAFRTVKVENRTPHALLSGPVDITLGDEFLMTSPLPTLAPGATQRLGLGVEESIKVSRNTRFDEASGGVFGGSNVLTHHVCVELANRTPQRVTVEVLERVPAVPSSVEKDIKVDETEVKPAWSKRPLLPGETPVEGERAWKVTLQPGEAQTLNATWAVRIPSSKMLVGGNRRT</sequence>
<evidence type="ECO:0000313" key="4">
    <source>
        <dbReference type="EMBL" id="MCY1075618.1"/>
    </source>
</evidence>
<proteinExistence type="predicted"/>
<feature type="domain" description="DUF4139" evidence="2">
    <location>
        <begin position="211"/>
        <end position="753"/>
    </location>
</feature>
<feature type="compositionally biased region" description="Basic and acidic residues" evidence="1">
    <location>
        <begin position="316"/>
        <end position="327"/>
    </location>
</feature>
<dbReference type="PANTHER" id="PTHR31005">
    <property type="entry name" value="DUF4139 DOMAIN-CONTAINING PROTEIN"/>
    <property type="match status" value="1"/>
</dbReference>
<feature type="region of interest" description="Disordered" evidence="1">
    <location>
        <begin position="281"/>
        <end position="410"/>
    </location>
</feature>
<dbReference type="Pfam" id="PF13600">
    <property type="entry name" value="DUF4140"/>
    <property type="match status" value="1"/>
</dbReference>
<evidence type="ECO:0000313" key="5">
    <source>
        <dbReference type="Proteomes" id="UP001207654"/>
    </source>
</evidence>
<dbReference type="PANTHER" id="PTHR31005:SF8">
    <property type="entry name" value="DUF4139 DOMAIN-CONTAINING PROTEIN"/>
    <property type="match status" value="1"/>
</dbReference>
<dbReference type="RefSeq" id="WP_267534543.1">
    <property type="nucleotide sequence ID" value="NZ_JAPNKA010000001.1"/>
</dbReference>
<evidence type="ECO:0000259" key="2">
    <source>
        <dbReference type="Pfam" id="PF13598"/>
    </source>
</evidence>
<evidence type="ECO:0000259" key="3">
    <source>
        <dbReference type="Pfam" id="PF13600"/>
    </source>
</evidence>
<comment type="caution">
    <text evidence="4">The sequence shown here is derived from an EMBL/GenBank/DDBJ whole genome shotgun (WGS) entry which is preliminary data.</text>
</comment>
<evidence type="ECO:0000256" key="1">
    <source>
        <dbReference type="SAM" id="MobiDB-lite"/>
    </source>
</evidence>
<keyword evidence="5" id="KW-1185">Reference proteome</keyword>
<reference evidence="4 5" key="1">
    <citation type="submission" date="2022-11" db="EMBL/GenBank/DDBJ databases">
        <title>Minimal conservation of predation-associated metabolite biosynthetic gene clusters underscores biosynthetic potential of Myxococcota including descriptions for ten novel species: Archangium lansinium sp. nov., Myxococcus landrumus sp. nov., Nannocystis bai.</title>
        <authorList>
            <person name="Ahearne A."/>
            <person name="Stevens C."/>
            <person name="Phillips K."/>
        </authorList>
    </citation>
    <scope>NUCLEOTIDE SEQUENCE [LARGE SCALE GENOMIC DNA]</scope>
    <source>
        <strain evidence="4 5">MIWBW</strain>
    </source>
</reference>
<feature type="compositionally biased region" description="Pro residues" evidence="1">
    <location>
        <begin position="392"/>
        <end position="401"/>
    </location>
</feature>
<accession>A0ABT4A1V0</accession>
<organism evidence="4 5">
    <name type="scientific">Archangium lansingense</name>
    <dbReference type="NCBI Taxonomy" id="2995310"/>
    <lineage>
        <taxon>Bacteria</taxon>
        <taxon>Pseudomonadati</taxon>
        <taxon>Myxococcota</taxon>
        <taxon>Myxococcia</taxon>
        <taxon>Myxococcales</taxon>
        <taxon>Cystobacterineae</taxon>
        <taxon>Archangiaceae</taxon>
        <taxon>Archangium</taxon>
    </lineage>
</organism>
<name>A0ABT4A1V0_9BACT</name>
<dbReference type="Pfam" id="PF13598">
    <property type="entry name" value="DUF4139"/>
    <property type="match status" value="1"/>
</dbReference>
<dbReference type="InterPro" id="IPR011935">
    <property type="entry name" value="CHP02231"/>
</dbReference>
<dbReference type="InterPro" id="IPR025554">
    <property type="entry name" value="DUF4140"/>
</dbReference>
<feature type="domain" description="DUF4140" evidence="3">
    <location>
        <begin position="11"/>
        <end position="112"/>
    </location>
</feature>
<protein>
    <submittedName>
        <fullName evidence="4">Mucoidy inhibitor MuiA family protein</fullName>
    </submittedName>
</protein>
<dbReference type="NCBIfam" id="TIGR02231">
    <property type="entry name" value="mucoidy inhibitor MuiA family protein"/>
    <property type="match status" value="1"/>
</dbReference>
<dbReference type="EMBL" id="JAPNKA010000001">
    <property type="protein sequence ID" value="MCY1075618.1"/>
    <property type="molecule type" value="Genomic_DNA"/>
</dbReference>
<dbReference type="InterPro" id="IPR037291">
    <property type="entry name" value="DUF4139"/>
</dbReference>
<feature type="compositionally biased region" description="Low complexity" evidence="1">
    <location>
        <begin position="363"/>
        <end position="384"/>
    </location>
</feature>
<dbReference type="Proteomes" id="UP001207654">
    <property type="component" value="Unassembled WGS sequence"/>
</dbReference>